<keyword evidence="11" id="KW-0411">Iron-sulfur</keyword>
<evidence type="ECO:0000256" key="17">
    <source>
        <dbReference type="SAM" id="MobiDB-lite"/>
    </source>
</evidence>
<dbReference type="PANTHER" id="PTHR42979">
    <property type="entry name" value="3-ISOPROPYLMALATE DEHYDROGENASE"/>
    <property type="match status" value="1"/>
</dbReference>
<evidence type="ECO:0000256" key="6">
    <source>
        <dbReference type="ARBA" id="ARBA00022605"/>
    </source>
</evidence>
<feature type="domain" description="Isopropylmalate dehydrogenase-like" evidence="18">
    <location>
        <begin position="73"/>
        <end position="443"/>
    </location>
</feature>
<evidence type="ECO:0000256" key="11">
    <source>
        <dbReference type="ARBA" id="ARBA00023014"/>
    </source>
</evidence>
<keyword evidence="20" id="KW-1185">Reference proteome</keyword>
<dbReference type="Gene3D" id="3.20.19.10">
    <property type="entry name" value="Aconitase, domain 4"/>
    <property type="match status" value="1"/>
</dbReference>
<keyword evidence="7 16" id="KW-0479">Metal-binding</keyword>
<dbReference type="Gene3D" id="3.40.718.10">
    <property type="entry name" value="Isopropylmalate Dehydrogenase"/>
    <property type="match status" value="1"/>
</dbReference>
<evidence type="ECO:0000313" key="20">
    <source>
        <dbReference type="Proteomes" id="UP001151295"/>
    </source>
</evidence>
<dbReference type="Pfam" id="PF00330">
    <property type="entry name" value="Aconitase"/>
    <property type="match status" value="1"/>
</dbReference>
<comment type="subunit">
    <text evidence="3 16">Homodimer.</text>
</comment>
<dbReference type="InterPro" id="IPR015931">
    <property type="entry name" value="Acnase/IPM_dHydase_lsu_aba_1/3"/>
</dbReference>
<evidence type="ECO:0000256" key="1">
    <source>
        <dbReference type="ARBA" id="ARBA00001936"/>
    </source>
</evidence>
<comment type="cofactor">
    <cofactor evidence="16">
        <name>Mg(2+)</name>
        <dbReference type="ChEBI" id="CHEBI:18420"/>
    </cofactor>
    <cofactor evidence="16">
        <name>Mn(2+)</name>
        <dbReference type="ChEBI" id="CHEBI:29035"/>
    </cofactor>
    <text evidence="16">Binds 1 Mg(2+) or Mn(2+) ion per subunit.</text>
</comment>
<dbReference type="EC" id="1.1.1.85" evidence="4 16"/>
<dbReference type="EMBL" id="JANBQD010000077">
    <property type="protein sequence ID" value="KAJ1989100.1"/>
    <property type="molecule type" value="Genomic_DNA"/>
</dbReference>
<protein>
    <recommendedName>
        <fullName evidence="4 16">3-isopropylmalate dehydrogenase</fullName>
        <ecNumber evidence="4 16">1.1.1.85</ecNumber>
    </recommendedName>
</protein>
<evidence type="ECO:0000256" key="5">
    <source>
        <dbReference type="ARBA" id="ARBA00022430"/>
    </source>
</evidence>
<evidence type="ECO:0000256" key="10">
    <source>
        <dbReference type="ARBA" id="ARBA00023004"/>
    </source>
</evidence>
<evidence type="ECO:0000256" key="12">
    <source>
        <dbReference type="ARBA" id="ARBA00023027"/>
    </source>
</evidence>
<dbReference type="InterPro" id="IPR036008">
    <property type="entry name" value="Aconitase_4Fe-4S_dom"/>
</dbReference>
<dbReference type="InterPro" id="IPR000573">
    <property type="entry name" value="AconitaseA/IPMdHydase_ssu_swvl"/>
</dbReference>
<keyword evidence="8" id="KW-0460">Magnesium</keyword>
<keyword evidence="12 16" id="KW-0520">NAD</keyword>
<reference evidence="19" key="1">
    <citation type="submission" date="2022-07" db="EMBL/GenBank/DDBJ databases">
        <title>Phylogenomic reconstructions and comparative analyses of Kickxellomycotina fungi.</title>
        <authorList>
            <person name="Reynolds N.K."/>
            <person name="Stajich J.E."/>
            <person name="Barry K."/>
            <person name="Grigoriev I.V."/>
            <person name="Crous P."/>
            <person name="Smith M.E."/>
        </authorList>
    </citation>
    <scope>NUCLEOTIDE SEQUENCE</scope>
    <source>
        <strain evidence="19">BCRC 34882</strain>
    </source>
</reference>
<dbReference type="SUPFAM" id="SSF53659">
    <property type="entry name" value="Isocitrate/Isopropylmalate dehydrogenase-like"/>
    <property type="match status" value="1"/>
</dbReference>
<dbReference type="InterPro" id="IPR001030">
    <property type="entry name" value="Acoase/IPM_deHydtase_lsu_aba"/>
</dbReference>
<dbReference type="Proteomes" id="UP001151295">
    <property type="component" value="Unassembled WGS sequence"/>
</dbReference>
<feature type="region of interest" description="Disordered" evidence="17">
    <location>
        <begin position="1"/>
        <end position="47"/>
    </location>
</feature>
<evidence type="ECO:0000256" key="15">
    <source>
        <dbReference type="RuleBase" id="RU004443"/>
    </source>
</evidence>
<keyword evidence="13" id="KW-0456">Lyase</keyword>
<dbReference type="PROSITE" id="PS00470">
    <property type="entry name" value="IDH_IMDH"/>
    <property type="match status" value="1"/>
</dbReference>
<feature type="region of interest" description="Disordered" evidence="17">
    <location>
        <begin position="931"/>
        <end position="970"/>
    </location>
</feature>
<dbReference type="InterPro" id="IPR011827">
    <property type="entry name" value="LeuD_type2/HacB/DmdB"/>
</dbReference>
<dbReference type="PRINTS" id="PR00415">
    <property type="entry name" value="ACONITASE"/>
</dbReference>
<dbReference type="Gene3D" id="3.30.499.10">
    <property type="entry name" value="Aconitase, domain 3"/>
    <property type="match status" value="2"/>
</dbReference>
<dbReference type="InterPro" id="IPR015928">
    <property type="entry name" value="Aconitase/3IPM_dehydase_swvl"/>
</dbReference>
<comment type="pathway">
    <text evidence="16">Amino-acid biosynthesis; L-leucine biosynthesis; L-leucine from 3-methyl-2-oxobutanoate: step 3/4.</text>
</comment>
<feature type="compositionally biased region" description="Acidic residues" evidence="17">
    <location>
        <begin position="1"/>
        <end position="14"/>
    </location>
</feature>
<dbReference type="SUPFAM" id="SSF52016">
    <property type="entry name" value="LeuD/IlvD-like"/>
    <property type="match status" value="1"/>
</dbReference>
<name>A0ABQ8PI01_9FUNG</name>
<keyword evidence="14 16" id="KW-0100">Branched-chain amino acid biosynthesis</keyword>
<accession>A0ABQ8PI01</accession>
<evidence type="ECO:0000256" key="8">
    <source>
        <dbReference type="ARBA" id="ARBA00022842"/>
    </source>
</evidence>
<comment type="similarity">
    <text evidence="2 15">Belongs to the isocitrate and isopropylmalate dehydrogenases family.</text>
</comment>
<keyword evidence="9 15" id="KW-0560">Oxidoreductase</keyword>
<dbReference type="InterPro" id="IPR019818">
    <property type="entry name" value="IsoCit/isopropylmalate_DH_CS"/>
</dbReference>
<dbReference type="InterPro" id="IPR004429">
    <property type="entry name" value="Isopropylmalate_DH"/>
</dbReference>
<dbReference type="NCBIfam" id="TIGR00169">
    <property type="entry name" value="leuB"/>
    <property type="match status" value="1"/>
</dbReference>
<evidence type="ECO:0000313" key="19">
    <source>
        <dbReference type="EMBL" id="KAJ1989100.1"/>
    </source>
</evidence>
<comment type="catalytic activity">
    <reaction evidence="16">
        <text>(2R,3S)-3-isopropylmalate + NAD(+) = 4-methyl-2-oxopentanoate + CO2 + NADH</text>
        <dbReference type="Rhea" id="RHEA:32271"/>
        <dbReference type="ChEBI" id="CHEBI:16526"/>
        <dbReference type="ChEBI" id="CHEBI:17865"/>
        <dbReference type="ChEBI" id="CHEBI:35121"/>
        <dbReference type="ChEBI" id="CHEBI:57540"/>
        <dbReference type="ChEBI" id="CHEBI:57945"/>
        <dbReference type="EC" id="1.1.1.85"/>
    </reaction>
</comment>
<evidence type="ECO:0000256" key="9">
    <source>
        <dbReference type="ARBA" id="ARBA00023002"/>
    </source>
</evidence>
<dbReference type="InterPro" id="IPR024084">
    <property type="entry name" value="IsoPropMal-DH-like_dom"/>
</dbReference>
<dbReference type="PANTHER" id="PTHR42979:SF1">
    <property type="entry name" value="3-ISOPROPYLMALATE DEHYDROGENASE"/>
    <property type="match status" value="1"/>
</dbReference>
<sequence length="1172" mass="125129">MANEELATEMDDDVAEKRAKANGAPPPSFPADALENSSEWVGGGHGSVKKGKGAAARVVLAGGKILTMSKTFKIVVLPGDGVGPEVTAEAVKVLKAVTAVRSRANGASIEFEEHKFGGCAIDATGTPFPEETRAACQSADAILLGAVGGPAWPRAVDAQDPSKGVGPRPEQGLLDLRKSLDLFANIRPMSFPAGTLTSCSPLKEELVRDAEFVVVRELVGGIYFGRREEENAEGKAFDTMEYSVGEVERIARLAGALASAARPPMTIHSIDKANVLATSRLWRRVVSDVIAREFPKVKLEHHLVDSASMLMVKNPRALNGVVLTENMFGDILSDEASVIPGSLGLLPSASLNGVPSASHPSRGLYEPIHGSAPDIAGQGAANPVGTILSAAMLLRYSLNMEREANIVELAVRRVLDSDELNGWNIRTRDLGGAATTAEVGDAVVRAVTSYAEGLNVEDRVAAVPRLLSRPTGRRGMTLCEKIIAHHAIGLAAPGDVRPGDMVCVGVDWTIASELTWKGMDKTYNAMGRPGVNRNDRFWLAVDHTVDPRIINQPKPQELVSTSELFAEEAHLVDFYRPNYTILHTEFYRERAQPGQLVIGADSHTCSAGAVGALSIGMGAADVVMPLVTGETWLQVPETVEIRFVNAPPFGIGGKDIILDVLRQLKRNTVAFERAVEYTGPGLKYMSCDARFACANMATEFGGIAGVFEADEITAAYIAKRKSPEYKKHSLFFRADADAEYAESHVIDLSQVDSLVALHPSPDNVVHVNEVELDLDGCFIGACTTAEEDLILAGLVLEAGLKKGLVPTTHGNRRVTPGSVPILAKLRRLGLVDVYQRAGFIVGAPGCSYCLGIAADVAGDGEVWLSSQNRNFKNRMGPGSIANLASAATVAASSFGMKVANPRALLDLIDHSRYKKMLDIWMDKGEEIVVSEPNPALEQTRGATIASRNTDGGAPAPSSAEGPSEQPADKSSLITGKVQRFGDNIDTDAIIPAQFMPGVSDEDLGTHAFQYFRPEFRDKVQQGFDIVVGGIGFGSGSSREEAPRALKGAAVKAVIAKSYAFIYSRNQPNMALLGIVLKDEKFYELAQEGAEVSIDLPGRRIYCSGHTFSFNLSTMEERLILGGGVTEMYKKYGNLLFRAAIAADPESVLTTAAGSCGKPVVCGDSEAQQQLSW</sequence>
<evidence type="ECO:0000256" key="3">
    <source>
        <dbReference type="ARBA" id="ARBA00011738"/>
    </source>
</evidence>
<organism evidence="19 20">
    <name type="scientific">Coemansia umbellata</name>
    <dbReference type="NCBI Taxonomy" id="1424467"/>
    <lineage>
        <taxon>Eukaryota</taxon>
        <taxon>Fungi</taxon>
        <taxon>Fungi incertae sedis</taxon>
        <taxon>Zoopagomycota</taxon>
        <taxon>Kickxellomycotina</taxon>
        <taxon>Kickxellomycetes</taxon>
        <taxon>Kickxellales</taxon>
        <taxon>Kickxellaceae</taxon>
        <taxon>Coemansia</taxon>
    </lineage>
</organism>
<dbReference type="SMART" id="SM01329">
    <property type="entry name" value="Iso_dh"/>
    <property type="match status" value="1"/>
</dbReference>
<comment type="caution">
    <text evidence="19">The sequence shown here is derived from an EMBL/GenBank/DDBJ whole genome shotgun (WGS) entry which is preliminary data.</text>
</comment>
<evidence type="ECO:0000256" key="2">
    <source>
        <dbReference type="ARBA" id="ARBA00007769"/>
    </source>
</evidence>
<evidence type="ECO:0000256" key="14">
    <source>
        <dbReference type="ARBA" id="ARBA00023304"/>
    </source>
</evidence>
<proteinExistence type="inferred from homology"/>
<keyword evidence="5 16" id="KW-0432">Leucine biosynthesis</keyword>
<keyword evidence="10" id="KW-0408">Iron</keyword>
<evidence type="ECO:0000256" key="7">
    <source>
        <dbReference type="ARBA" id="ARBA00022723"/>
    </source>
</evidence>
<gene>
    <name evidence="19" type="ORF">EDC05_004896</name>
</gene>
<comment type="function">
    <text evidence="16">Catalyzes the oxidation of 3-carboxy-2-hydroxy-4-methylpentanoate (3-isopropylmalate) to 3-carboxy-4-methyl-2-oxopentanoate. The product decarboxylates to 4-methyl-2 oxopentanoate.</text>
</comment>
<evidence type="ECO:0000256" key="13">
    <source>
        <dbReference type="ARBA" id="ARBA00023239"/>
    </source>
</evidence>
<dbReference type="Pfam" id="PF00694">
    <property type="entry name" value="Aconitase_C"/>
    <property type="match status" value="1"/>
</dbReference>
<dbReference type="Pfam" id="PF00180">
    <property type="entry name" value="Iso_dh"/>
    <property type="match status" value="1"/>
</dbReference>
<evidence type="ECO:0000256" key="16">
    <source>
        <dbReference type="RuleBase" id="RU004445"/>
    </source>
</evidence>
<evidence type="ECO:0000256" key="4">
    <source>
        <dbReference type="ARBA" id="ARBA00013101"/>
    </source>
</evidence>
<dbReference type="NCBIfam" id="TIGR02087">
    <property type="entry name" value="LEUD_arch"/>
    <property type="match status" value="1"/>
</dbReference>
<comment type="cofactor">
    <cofactor evidence="1">
        <name>Mn(2+)</name>
        <dbReference type="ChEBI" id="CHEBI:29035"/>
    </cofactor>
</comment>
<dbReference type="SUPFAM" id="SSF53732">
    <property type="entry name" value="Aconitase iron-sulfur domain"/>
    <property type="match status" value="1"/>
</dbReference>
<keyword evidence="6" id="KW-0028">Amino-acid biosynthesis</keyword>
<evidence type="ECO:0000259" key="18">
    <source>
        <dbReference type="SMART" id="SM01329"/>
    </source>
</evidence>